<gene>
    <name evidence="1" type="ORF">ACFSUO_15835</name>
</gene>
<dbReference type="EMBL" id="JBHUNA010000042">
    <property type="protein sequence ID" value="MFD2762426.1"/>
    <property type="molecule type" value="Genomic_DNA"/>
</dbReference>
<reference evidence="2" key="1">
    <citation type="journal article" date="2019" name="Int. J. Syst. Evol. Microbiol.">
        <title>The Global Catalogue of Microorganisms (GCM) 10K type strain sequencing project: providing services to taxonomists for standard genome sequencing and annotation.</title>
        <authorList>
            <consortium name="The Broad Institute Genomics Platform"/>
            <consortium name="The Broad Institute Genome Sequencing Center for Infectious Disease"/>
            <person name="Wu L."/>
            <person name="Ma J."/>
        </authorList>
    </citation>
    <scope>NUCLEOTIDE SEQUENCE [LARGE SCALE GENOMIC DNA]</scope>
    <source>
        <strain evidence="2">TISTR 1535</strain>
    </source>
</reference>
<accession>A0ABW5VAF7</accession>
<dbReference type="Proteomes" id="UP001597502">
    <property type="component" value="Unassembled WGS sequence"/>
</dbReference>
<evidence type="ECO:0000313" key="2">
    <source>
        <dbReference type="Proteomes" id="UP001597502"/>
    </source>
</evidence>
<evidence type="ECO:0000313" key="1">
    <source>
        <dbReference type="EMBL" id="MFD2762426.1"/>
    </source>
</evidence>
<keyword evidence="2" id="KW-1185">Reference proteome</keyword>
<name>A0ABW5VAF7_9BACI</name>
<sequence length="54" mass="6371">MNIIANQDKVGTSTFDLYLFKILYLLSFKKSKWLKKQINQIITDLETVKNGKMF</sequence>
<protein>
    <submittedName>
        <fullName evidence="1">Uncharacterized protein</fullName>
    </submittedName>
</protein>
<organism evidence="1 2">
    <name type="scientific">Lentibacillus juripiscarius</name>
    <dbReference type="NCBI Taxonomy" id="257446"/>
    <lineage>
        <taxon>Bacteria</taxon>
        <taxon>Bacillati</taxon>
        <taxon>Bacillota</taxon>
        <taxon>Bacilli</taxon>
        <taxon>Bacillales</taxon>
        <taxon>Bacillaceae</taxon>
        <taxon>Lentibacillus</taxon>
    </lineage>
</organism>
<proteinExistence type="predicted"/>
<dbReference type="RefSeq" id="WP_382395927.1">
    <property type="nucleotide sequence ID" value="NZ_JBHUNA010000042.1"/>
</dbReference>
<comment type="caution">
    <text evidence="1">The sequence shown here is derived from an EMBL/GenBank/DDBJ whole genome shotgun (WGS) entry which is preliminary data.</text>
</comment>